<dbReference type="EMBL" id="KN847480">
    <property type="protein sequence ID" value="KIX02649.1"/>
    <property type="molecule type" value="Genomic_DNA"/>
</dbReference>
<gene>
    <name evidence="2" type="ORF">Z518_08591</name>
</gene>
<proteinExistence type="predicted"/>
<name>A0A0D2I9S3_9EURO</name>
<dbReference type="PANTHER" id="PTHR43689:SF8">
    <property type="entry name" value="ALPHA_BETA-HYDROLASES SUPERFAMILY PROTEIN"/>
    <property type="match status" value="1"/>
</dbReference>
<evidence type="ECO:0000313" key="2">
    <source>
        <dbReference type="EMBL" id="KIX02649.1"/>
    </source>
</evidence>
<dbReference type="PRINTS" id="PR00111">
    <property type="entry name" value="ABHYDROLASE"/>
</dbReference>
<dbReference type="Proteomes" id="UP000053617">
    <property type="component" value="Unassembled WGS sequence"/>
</dbReference>
<keyword evidence="3" id="KW-1185">Reference proteome</keyword>
<dbReference type="InterPro" id="IPR000073">
    <property type="entry name" value="AB_hydrolase_1"/>
</dbReference>
<dbReference type="OrthoDB" id="6431331at2759"/>
<accession>A0A0D2I9S3</accession>
<dbReference type="Gene3D" id="3.40.50.1820">
    <property type="entry name" value="alpha/beta hydrolase"/>
    <property type="match status" value="1"/>
</dbReference>
<organism evidence="2 3">
    <name type="scientific">Rhinocladiella mackenziei CBS 650.93</name>
    <dbReference type="NCBI Taxonomy" id="1442369"/>
    <lineage>
        <taxon>Eukaryota</taxon>
        <taxon>Fungi</taxon>
        <taxon>Dikarya</taxon>
        <taxon>Ascomycota</taxon>
        <taxon>Pezizomycotina</taxon>
        <taxon>Eurotiomycetes</taxon>
        <taxon>Chaetothyriomycetidae</taxon>
        <taxon>Chaetothyriales</taxon>
        <taxon>Herpotrichiellaceae</taxon>
        <taxon>Rhinocladiella</taxon>
    </lineage>
</organism>
<evidence type="ECO:0000259" key="1">
    <source>
        <dbReference type="Pfam" id="PF12697"/>
    </source>
</evidence>
<sequence length="293" mass="31961">MEDGNLTDVINLKTDTHSYHIRFTSFGNAGSKPLIFIHGTPWSSKVWVPLARAFAESFHVYLFDNPGYGESPGGTPISSSGKELDVSLAGQAEAFAKLVEAWKLPGPPHVIAHDIGGLISLRANLCHGVEYASLCLVDAVAVTPFGSPFFRLVAGNSDVFNMIPDGLMEGLIRAYIQGAAFKRLGQEVEDMLAGPWLATGLQRKAGFIRQMKQADNRHVEDVEPRYHEVGERIPVKIIWGKEDAWIPVDRAAKLGKMIGTDEVVIVAGAGHLIHFDQPVRLAVELSSWLARVA</sequence>
<dbReference type="AlphaFoldDB" id="A0A0D2I9S3"/>
<feature type="domain" description="AB hydrolase-1" evidence="1">
    <location>
        <begin position="34"/>
        <end position="282"/>
    </location>
</feature>
<dbReference type="HOGENOM" id="CLU_020336_13_3_1"/>
<protein>
    <recommendedName>
        <fullName evidence="1">AB hydrolase-1 domain-containing protein</fullName>
    </recommendedName>
</protein>
<dbReference type="RefSeq" id="XP_013269785.1">
    <property type="nucleotide sequence ID" value="XM_013414331.1"/>
</dbReference>
<dbReference type="STRING" id="1442369.A0A0D2I9S3"/>
<dbReference type="SUPFAM" id="SSF53474">
    <property type="entry name" value="alpha/beta-Hydrolases"/>
    <property type="match status" value="1"/>
</dbReference>
<reference evidence="2 3" key="1">
    <citation type="submission" date="2015-01" db="EMBL/GenBank/DDBJ databases">
        <title>The Genome Sequence of Rhinocladiella mackenzie CBS 650.93.</title>
        <authorList>
            <consortium name="The Broad Institute Genomics Platform"/>
            <person name="Cuomo C."/>
            <person name="de Hoog S."/>
            <person name="Gorbushina A."/>
            <person name="Stielow B."/>
            <person name="Teixiera M."/>
            <person name="Abouelleil A."/>
            <person name="Chapman S.B."/>
            <person name="Priest M."/>
            <person name="Young S.K."/>
            <person name="Wortman J."/>
            <person name="Nusbaum C."/>
            <person name="Birren B."/>
        </authorList>
    </citation>
    <scope>NUCLEOTIDE SEQUENCE [LARGE SCALE GENOMIC DNA]</scope>
    <source>
        <strain evidence="2 3">CBS 650.93</strain>
    </source>
</reference>
<dbReference type="InterPro" id="IPR029058">
    <property type="entry name" value="AB_hydrolase_fold"/>
</dbReference>
<dbReference type="PANTHER" id="PTHR43689">
    <property type="entry name" value="HYDROLASE"/>
    <property type="match status" value="1"/>
</dbReference>
<evidence type="ECO:0000313" key="3">
    <source>
        <dbReference type="Proteomes" id="UP000053617"/>
    </source>
</evidence>
<dbReference type="VEuPathDB" id="FungiDB:Z518_08591"/>
<dbReference type="Pfam" id="PF12697">
    <property type="entry name" value="Abhydrolase_6"/>
    <property type="match status" value="1"/>
</dbReference>
<dbReference type="GeneID" id="25296662"/>